<accession>A0A450WH00</accession>
<dbReference type="EMBL" id="CAADFN010000022">
    <property type="protein sequence ID" value="VFK16262.1"/>
    <property type="molecule type" value="Genomic_DNA"/>
</dbReference>
<dbReference type="Pfam" id="PF07030">
    <property type="entry name" value="Phage_Mu_Gp36"/>
    <property type="match status" value="1"/>
</dbReference>
<gene>
    <name evidence="2" type="ORF">BECKLFY1418C_GA0070996_102223</name>
</gene>
<feature type="region of interest" description="Disordered" evidence="1">
    <location>
        <begin position="112"/>
        <end position="148"/>
    </location>
</feature>
<evidence type="ECO:0000313" key="2">
    <source>
        <dbReference type="EMBL" id="VFK16262.1"/>
    </source>
</evidence>
<dbReference type="AlphaFoldDB" id="A0A450WH00"/>
<reference evidence="2" key="1">
    <citation type="submission" date="2019-02" db="EMBL/GenBank/DDBJ databases">
        <authorList>
            <person name="Gruber-Vodicka R. H."/>
            <person name="Seah K. B. B."/>
        </authorList>
    </citation>
    <scope>NUCLEOTIDE SEQUENCE</scope>
    <source>
        <strain evidence="2">BECK_BY7</strain>
    </source>
</reference>
<proteinExistence type="predicted"/>
<organism evidence="2">
    <name type="scientific">Candidatus Kentrum sp. LFY</name>
    <dbReference type="NCBI Taxonomy" id="2126342"/>
    <lineage>
        <taxon>Bacteria</taxon>
        <taxon>Pseudomonadati</taxon>
        <taxon>Pseudomonadota</taxon>
        <taxon>Gammaproteobacteria</taxon>
        <taxon>Candidatus Kentrum</taxon>
    </lineage>
</organism>
<protein>
    <submittedName>
        <fullName evidence="2">Mu-like prophage protein gp36</fullName>
    </submittedName>
</protein>
<dbReference type="InterPro" id="IPR009752">
    <property type="entry name" value="Phage_Mu_GpJ"/>
</dbReference>
<sequence>MRYCTPEDLALAVPRETLAQLSNDDAPEDGPDMAVLERVVSDAEDLIDGYLRGRYDLPFPSAPSVVRRITVDLARHGLYARRPEGGDDLPDAVVRAYKAGIETLKAIRDGGISLGVPETQGAQPEPASVRTKRSGGRRFSADLLSKYR</sequence>
<name>A0A450WH00_9GAMM</name>
<evidence type="ECO:0000256" key="1">
    <source>
        <dbReference type="SAM" id="MobiDB-lite"/>
    </source>
</evidence>